<keyword evidence="2 5" id="KW-0812">Transmembrane</keyword>
<dbReference type="Proteomes" id="UP000045706">
    <property type="component" value="Unassembled WGS sequence"/>
</dbReference>
<feature type="transmembrane region" description="Helical" evidence="5">
    <location>
        <begin position="75"/>
        <end position="100"/>
    </location>
</feature>
<evidence type="ECO:0000313" key="11">
    <source>
        <dbReference type="Proteomes" id="UP000045706"/>
    </source>
</evidence>
<dbReference type="GO" id="GO:0016020">
    <property type="term" value="C:membrane"/>
    <property type="evidence" value="ECO:0007669"/>
    <property type="project" value="UniProtKB-SubCell"/>
</dbReference>
<dbReference type="Proteomes" id="UP000689129">
    <property type="component" value="Unassembled WGS sequence"/>
</dbReference>
<sequence length="165" mass="18603">MALDRILSMVLRAAELAFAAIVTGLVGHYLDHSQASSWTNARHIYTIVVSAISILLALLWILPFSSAFVHWPVDLFMSILWFVAFGLLVDLMGNGCGGVFNWSNITVRGDDACGRFKAIVAFAFLSAICWLVSAIIGFFWTRRRTASVDRHHHTTQRRTWYRSRV</sequence>
<evidence type="ECO:0000259" key="6">
    <source>
        <dbReference type="Pfam" id="PF01284"/>
    </source>
</evidence>
<evidence type="ECO:0000256" key="2">
    <source>
        <dbReference type="ARBA" id="ARBA00022692"/>
    </source>
</evidence>
<feature type="transmembrane region" description="Helical" evidence="5">
    <location>
        <begin position="120"/>
        <end position="140"/>
    </location>
</feature>
<gene>
    <name evidence="7" type="ORF">BN1708_004154</name>
    <name evidence="8" type="ORF">BN1723_005715</name>
    <name evidence="9" type="ORF">HYQ45_000749</name>
</gene>
<dbReference type="EMBL" id="JAEMWZ010000011">
    <property type="protein sequence ID" value="KAG7142989.1"/>
    <property type="molecule type" value="Genomic_DNA"/>
</dbReference>
<feature type="domain" description="MARVEL" evidence="6">
    <location>
        <begin position="7"/>
        <end position="136"/>
    </location>
</feature>
<keyword evidence="10" id="KW-1185">Reference proteome</keyword>
<evidence type="ECO:0000256" key="3">
    <source>
        <dbReference type="ARBA" id="ARBA00022989"/>
    </source>
</evidence>
<comment type="subcellular location">
    <subcellularLocation>
        <location evidence="1">Membrane</location>
        <topology evidence="1">Multi-pass membrane protein</topology>
    </subcellularLocation>
</comment>
<protein>
    <recommendedName>
        <fullName evidence="6">MARVEL domain-containing protein</fullName>
    </recommendedName>
</protein>
<feature type="transmembrane region" description="Helical" evidence="5">
    <location>
        <begin position="43"/>
        <end position="63"/>
    </location>
</feature>
<proteinExistence type="predicted"/>
<dbReference type="InterPro" id="IPR008253">
    <property type="entry name" value="Marvel"/>
</dbReference>
<evidence type="ECO:0000256" key="1">
    <source>
        <dbReference type="ARBA" id="ARBA00004141"/>
    </source>
</evidence>
<dbReference type="OrthoDB" id="4074965at2759"/>
<dbReference type="Pfam" id="PF01284">
    <property type="entry name" value="MARVEL"/>
    <property type="match status" value="1"/>
</dbReference>
<dbReference type="EMBL" id="CVQI01033384">
    <property type="protein sequence ID" value="CRK43539.1"/>
    <property type="molecule type" value="Genomic_DNA"/>
</dbReference>
<dbReference type="EMBL" id="CVQH01020195">
    <property type="protein sequence ID" value="CRK26425.1"/>
    <property type="molecule type" value="Genomic_DNA"/>
</dbReference>
<dbReference type="PANTHER" id="PTHR39608:SF1">
    <property type="entry name" value="INTEGRAL MEMBRANE PROTEIN (AFU_ORTHOLOGUE AFUA_5G08640)"/>
    <property type="match status" value="1"/>
</dbReference>
<evidence type="ECO:0000313" key="9">
    <source>
        <dbReference type="EMBL" id="KAG7142989.1"/>
    </source>
</evidence>
<dbReference type="AlphaFoldDB" id="A0A0G4LY02"/>
<name>A0A0G4LY02_VERLO</name>
<accession>A0A0G4LY02</accession>
<organism evidence="7 10">
    <name type="scientific">Verticillium longisporum</name>
    <name type="common">Verticillium dahliae var. longisporum</name>
    <dbReference type="NCBI Taxonomy" id="100787"/>
    <lineage>
        <taxon>Eukaryota</taxon>
        <taxon>Fungi</taxon>
        <taxon>Dikarya</taxon>
        <taxon>Ascomycota</taxon>
        <taxon>Pezizomycotina</taxon>
        <taxon>Sordariomycetes</taxon>
        <taxon>Hypocreomycetidae</taxon>
        <taxon>Glomerellales</taxon>
        <taxon>Plectosphaerellaceae</taxon>
        <taxon>Verticillium</taxon>
    </lineage>
</organism>
<evidence type="ECO:0000313" key="7">
    <source>
        <dbReference type="EMBL" id="CRK26425.1"/>
    </source>
</evidence>
<evidence type="ECO:0000256" key="4">
    <source>
        <dbReference type="ARBA" id="ARBA00023136"/>
    </source>
</evidence>
<keyword evidence="3 5" id="KW-1133">Transmembrane helix</keyword>
<keyword evidence="4 5" id="KW-0472">Membrane</keyword>
<reference evidence="9" key="2">
    <citation type="journal article" date="2021" name="Mol. Plant Pathol.">
        <title>A 20-kb lineage-specific genomic region tames virulence in pathogenic amphidiploid Verticillium longisporum.</title>
        <authorList>
            <person name="Harting R."/>
            <person name="Starke J."/>
            <person name="Kusch H."/>
            <person name="Poggeler S."/>
            <person name="Maurus I."/>
            <person name="Schluter R."/>
            <person name="Landesfeind M."/>
            <person name="Bulla I."/>
            <person name="Nowrousian M."/>
            <person name="de Jonge R."/>
            <person name="Stahlhut G."/>
            <person name="Hoff K.J."/>
            <person name="Asshauer K.P."/>
            <person name="Thurmer A."/>
            <person name="Stanke M."/>
            <person name="Daniel R."/>
            <person name="Morgenstern B."/>
            <person name="Thomma B.P.H.J."/>
            <person name="Kronstad J.W."/>
            <person name="Braus-Stromeyer S.A."/>
            <person name="Braus G.H."/>
        </authorList>
    </citation>
    <scope>NUCLEOTIDE SEQUENCE</scope>
    <source>
        <strain evidence="9">Vl32</strain>
    </source>
</reference>
<dbReference type="PANTHER" id="PTHR39608">
    <property type="entry name" value="INTEGRAL MEMBRANE PROTEIN (AFU_ORTHOLOGUE AFUA_5G08640)"/>
    <property type="match status" value="1"/>
</dbReference>
<dbReference type="Proteomes" id="UP000044602">
    <property type="component" value="Unassembled WGS sequence"/>
</dbReference>
<reference evidence="10 11" key="1">
    <citation type="submission" date="2015-05" db="EMBL/GenBank/DDBJ databases">
        <authorList>
            <person name="Fogelqvist Johan"/>
        </authorList>
    </citation>
    <scope>NUCLEOTIDE SEQUENCE [LARGE SCALE GENOMIC DNA]</scope>
    <source>
        <strain evidence="7">VL1</strain>
        <strain evidence="8">VL2</strain>
    </source>
</reference>
<evidence type="ECO:0000313" key="8">
    <source>
        <dbReference type="EMBL" id="CRK43539.1"/>
    </source>
</evidence>
<evidence type="ECO:0000256" key="5">
    <source>
        <dbReference type="SAM" id="Phobius"/>
    </source>
</evidence>
<evidence type="ECO:0000313" key="10">
    <source>
        <dbReference type="Proteomes" id="UP000044602"/>
    </source>
</evidence>